<reference evidence="2 3" key="1">
    <citation type="submission" date="2016-12" db="EMBL/GenBank/DDBJ databases">
        <title>Draft genome sequence of Fusarium oxysporum causing rot on Narcissus.</title>
        <authorList>
            <person name="Armitage A.D."/>
            <person name="Taylor A."/>
            <person name="Clarkson J.P."/>
            <person name="Harrison R.J."/>
            <person name="Jackson A.C."/>
        </authorList>
    </citation>
    <scope>NUCLEOTIDE SEQUENCE [LARGE SCALE GENOMIC DNA]</scope>
    <source>
        <strain evidence="2 3">N139</strain>
    </source>
</reference>
<feature type="region of interest" description="Disordered" evidence="1">
    <location>
        <begin position="26"/>
        <end position="47"/>
    </location>
</feature>
<dbReference type="AlphaFoldDB" id="A0A4Q2W0V1"/>
<protein>
    <submittedName>
        <fullName evidence="2">Uncharacterized protein</fullName>
    </submittedName>
</protein>
<evidence type="ECO:0000313" key="2">
    <source>
        <dbReference type="EMBL" id="RYC93067.1"/>
    </source>
</evidence>
<name>A0A4Q2W0V1_FUSOX</name>
<gene>
    <name evidence="2" type="ORF">BFJ63_vAg4203</name>
</gene>
<dbReference type="EMBL" id="MQTW01000021">
    <property type="protein sequence ID" value="RYC93067.1"/>
    <property type="molecule type" value="Genomic_DNA"/>
</dbReference>
<organism evidence="2 3">
    <name type="scientific">Fusarium oxysporum f. sp. narcissi</name>
    <dbReference type="NCBI Taxonomy" id="451672"/>
    <lineage>
        <taxon>Eukaryota</taxon>
        <taxon>Fungi</taxon>
        <taxon>Dikarya</taxon>
        <taxon>Ascomycota</taxon>
        <taxon>Pezizomycotina</taxon>
        <taxon>Sordariomycetes</taxon>
        <taxon>Hypocreomycetidae</taxon>
        <taxon>Hypocreales</taxon>
        <taxon>Nectriaceae</taxon>
        <taxon>Fusarium</taxon>
        <taxon>Fusarium oxysporum species complex</taxon>
    </lineage>
</organism>
<evidence type="ECO:0000256" key="1">
    <source>
        <dbReference type="SAM" id="MobiDB-lite"/>
    </source>
</evidence>
<dbReference type="Proteomes" id="UP000290540">
    <property type="component" value="Unassembled WGS sequence"/>
</dbReference>
<evidence type="ECO:0000313" key="3">
    <source>
        <dbReference type="Proteomes" id="UP000290540"/>
    </source>
</evidence>
<feature type="compositionally biased region" description="Low complexity" evidence="1">
    <location>
        <begin position="36"/>
        <end position="47"/>
    </location>
</feature>
<comment type="caution">
    <text evidence="2">The sequence shown here is derived from an EMBL/GenBank/DDBJ whole genome shotgun (WGS) entry which is preliminary data.</text>
</comment>
<proteinExistence type="predicted"/>
<accession>A0A4Q2W0V1</accession>
<sequence>MVLKPSKQYLQLDNLSPALIATAVASTESSAEETTKATPKATGITLF</sequence>